<comment type="caution">
    <text evidence="1">The sequence shown here is derived from an EMBL/GenBank/DDBJ whole genome shotgun (WGS) entry which is preliminary data.</text>
</comment>
<proteinExistence type="predicted"/>
<accession>A0A2A2I9Q5</accession>
<organism evidence="1 2">
    <name type="scientific">Virgibacillus profundi</name>
    <dbReference type="NCBI Taxonomy" id="2024555"/>
    <lineage>
        <taxon>Bacteria</taxon>
        <taxon>Bacillati</taxon>
        <taxon>Bacillota</taxon>
        <taxon>Bacilli</taxon>
        <taxon>Bacillales</taxon>
        <taxon>Bacillaceae</taxon>
        <taxon>Virgibacillus</taxon>
    </lineage>
</organism>
<evidence type="ECO:0000313" key="2">
    <source>
        <dbReference type="Proteomes" id="UP000218887"/>
    </source>
</evidence>
<reference evidence="1 2" key="1">
    <citation type="submission" date="2017-08" db="EMBL/GenBank/DDBJ databases">
        <title>Virgibacillus indicus sp. nov. and Virgibacillus profoundi sp. nov, two moderately halophilic bacteria isolated from marine sediment by using the Microfluidic Streak Plate.</title>
        <authorList>
            <person name="Xu B."/>
            <person name="Hu B."/>
            <person name="Wang J."/>
            <person name="Zhu Y."/>
            <person name="Huang L."/>
            <person name="Du W."/>
            <person name="Huang Y."/>
        </authorList>
    </citation>
    <scope>NUCLEOTIDE SEQUENCE [LARGE SCALE GENOMIC DNA]</scope>
    <source>
        <strain evidence="1 2">IO3-P3-H5</strain>
    </source>
</reference>
<dbReference type="AlphaFoldDB" id="A0A2A2I9Q5"/>
<dbReference type="EMBL" id="NPOA01000015">
    <property type="protein sequence ID" value="PAV28108.1"/>
    <property type="molecule type" value="Genomic_DNA"/>
</dbReference>
<gene>
    <name evidence="1" type="ORF">CIL05_18550</name>
</gene>
<protein>
    <submittedName>
        <fullName evidence="1">Uncharacterized protein</fullName>
    </submittedName>
</protein>
<sequence>MFPQRIRALNQRSQMNFHCGVFYINYGAETSVGNAVRSMRKHPKNENPAGIETGFSFLF</sequence>
<dbReference type="Proteomes" id="UP000218887">
    <property type="component" value="Unassembled WGS sequence"/>
</dbReference>
<keyword evidence="2" id="KW-1185">Reference proteome</keyword>
<name>A0A2A2I9Q5_9BACI</name>
<evidence type="ECO:0000313" key="1">
    <source>
        <dbReference type="EMBL" id="PAV28108.1"/>
    </source>
</evidence>